<dbReference type="HOGENOM" id="CLU_2567966_0_0_11"/>
<dbReference type="RefSeq" id="WP_006721937.1">
    <property type="nucleotide sequence ID" value="NZ_DS995479.1"/>
</dbReference>
<reference evidence="2 3" key="1">
    <citation type="submission" date="2008-10" db="EMBL/GenBank/DDBJ databases">
        <title>Draft genome sequence of Collinsella stercoris (DSM 13279).</title>
        <authorList>
            <person name="Sudarsanam P."/>
            <person name="Ley R."/>
            <person name="Guruge J."/>
            <person name="Turnbaugh P.J."/>
            <person name="Mahowald M."/>
            <person name="Liep D."/>
            <person name="Gordon J."/>
        </authorList>
    </citation>
    <scope>NUCLEOTIDE SEQUENCE [LARGE SCALE GENOMIC DNA]</scope>
    <source>
        <strain evidence="2 3">DSM 13279</strain>
    </source>
</reference>
<name>B6GDW7_9ACTN</name>
<evidence type="ECO:0000256" key="1">
    <source>
        <dbReference type="SAM" id="MobiDB-lite"/>
    </source>
</evidence>
<evidence type="ECO:0000313" key="3">
    <source>
        <dbReference type="Proteomes" id="UP000003560"/>
    </source>
</evidence>
<accession>B6GDW7</accession>
<evidence type="ECO:0000313" key="2">
    <source>
        <dbReference type="EMBL" id="EEA89537.1"/>
    </source>
</evidence>
<dbReference type="AlphaFoldDB" id="B6GDW7"/>
<dbReference type="Proteomes" id="UP000003560">
    <property type="component" value="Unassembled WGS sequence"/>
</dbReference>
<keyword evidence="3" id="KW-1185">Reference proteome</keyword>
<feature type="region of interest" description="Disordered" evidence="1">
    <location>
        <begin position="1"/>
        <end position="81"/>
    </location>
</feature>
<gene>
    <name evidence="2" type="ORF">COLSTE_02313</name>
</gene>
<proteinExistence type="predicted"/>
<dbReference type="EMBL" id="ABXJ01000131">
    <property type="protein sequence ID" value="EEA89537.1"/>
    <property type="molecule type" value="Genomic_DNA"/>
</dbReference>
<comment type="caution">
    <text evidence="2">The sequence shown here is derived from an EMBL/GenBank/DDBJ whole genome shotgun (WGS) entry which is preliminary data.</text>
</comment>
<protein>
    <submittedName>
        <fullName evidence="2">Uncharacterized protein</fullName>
    </submittedName>
</protein>
<reference evidence="2 3" key="2">
    <citation type="submission" date="2008-10" db="EMBL/GenBank/DDBJ databases">
        <authorList>
            <person name="Fulton L."/>
            <person name="Clifton S."/>
            <person name="Fulton B."/>
            <person name="Xu J."/>
            <person name="Minx P."/>
            <person name="Pepin K.H."/>
            <person name="Johnson M."/>
            <person name="Thiruvilangam P."/>
            <person name="Bhonagiri V."/>
            <person name="Nash W.E."/>
            <person name="Mardis E.R."/>
            <person name="Wilson R.K."/>
        </authorList>
    </citation>
    <scope>NUCLEOTIDE SEQUENCE [LARGE SCALE GENOMIC DNA]</scope>
    <source>
        <strain evidence="2 3">DSM 13279</strain>
    </source>
</reference>
<organism evidence="2 3">
    <name type="scientific">Collinsella stercoris DSM 13279</name>
    <dbReference type="NCBI Taxonomy" id="445975"/>
    <lineage>
        <taxon>Bacteria</taxon>
        <taxon>Bacillati</taxon>
        <taxon>Actinomycetota</taxon>
        <taxon>Coriobacteriia</taxon>
        <taxon>Coriobacteriales</taxon>
        <taxon>Coriobacteriaceae</taxon>
        <taxon>Collinsella</taxon>
    </lineage>
</organism>
<sequence>MPNRPIAGKASAHDQPTAGKASAHDQRAASEVSPCPTSARQRGEPKPCRAAAGKDSQRADETPPIERAPEPTRTRKWKLSR</sequence>